<dbReference type="PANTHER" id="PTHR12773">
    <property type="entry name" value="UPF0315 PROTEIN-RELATED"/>
    <property type="match status" value="1"/>
</dbReference>
<feature type="region of interest" description="Disordered" evidence="1">
    <location>
        <begin position="114"/>
        <end position="135"/>
    </location>
</feature>
<dbReference type="Proteomes" id="UP001157974">
    <property type="component" value="Unassembled WGS sequence"/>
</dbReference>
<comment type="caution">
    <text evidence="2">The sequence shown here is derived from an EMBL/GenBank/DDBJ whole genome shotgun (WGS) entry which is preliminary data.</text>
</comment>
<accession>A0AAV8UL12</accession>
<keyword evidence="3" id="KW-1185">Reference proteome</keyword>
<proteinExistence type="predicted"/>
<feature type="compositionally biased region" description="Polar residues" evidence="1">
    <location>
        <begin position="114"/>
        <end position="124"/>
    </location>
</feature>
<dbReference type="PANTHER" id="PTHR12773:SF0">
    <property type="entry name" value="MULTIFUNCTIONAL METHYLTRANSFERASE SUBUNIT TRM112-LIKE PROTEIN"/>
    <property type="match status" value="1"/>
</dbReference>
<gene>
    <name evidence="2" type="ORF">NDN08_007164</name>
</gene>
<evidence type="ECO:0000313" key="2">
    <source>
        <dbReference type="EMBL" id="KAJ8901316.1"/>
    </source>
</evidence>
<dbReference type="GO" id="GO:0046982">
    <property type="term" value="F:protein heterodimerization activity"/>
    <property type="evidence" value="ECO:0007669"/>
    <property type="project" value="InterPro"/>
</dbReference>
<dbReference type="AlphaFoldDB" id="A0AAV8UL12"/>
<reference evidence="2 3" key="1">
    <citation type="journal article" date="2023" name="Nat. Commun.">
        <title>Origin of minicircular mitochondrial genomes in red algae.</title>
        <authorList>
            <person name="Lee Y."/>
            <person name="Cho C.H."/>
            <person name="Lee Y.M."/>
            <person name="Park S.I."/>
            <person name="Yang J.H."/>
            <person name="West J.A."/>
            <person name="Bhattacharya D."/>
            <person name="Yoon H.S."/>
        </authorList>
    </citation>
    <scope>NUCLEOTIDE SEQUENCE [LARGE SCALE GENOMIC DNA]</scope>
    <source>
        <strain evidence="2 3">CCMP1338</strain>
        <tissue evidence="2">Whole cell</tissue>
    </source>
</reference>
<dbReference type="EMBL" id="JAMWBK010000011">
    <property type="protein sequence ID" value="KAJ8901316.1"/>
    <property type="molecule type" value="Genomic_DNA"/>
</dbReference>
<evidence type="ECO:0000256" key="1">
    <source>
        <dbReference type="SAM" id="MobiDB-lite"/>
    </source>
</evidence>
<protein>
    <submittedName>
        <fullName evidence="2">Uncharacterized protein</fullName>
    </submittedName>
</protein>
<dbReference type="InterPro" id="IPR039127">
    <property type="entry name" value="Trm112"/>
</dbReference>
<organism evidence="2 3">
    <name type="scientific">Rhodosorus marinus</name>
    <dbReference type="NCBI Taxonomy" id="101924"/>
    <lineage>
        <taxon>Eukaryota</taxon>
        <taxon>Rhodophyta</taxon>
        <taxon>Stylonematophyceae</taxon>
        <taxon>Stylonematales</taxon>
        <taxon>Stylonemataceae</taxon>
        <taxon>Rhodosorus</taxon>
    </lineage>
</organism>
<name>A0AAV8UL12_9RHOD</name>
<dbReference type="GO" id="GO:0030488">
    <property type="term" value="P:tRNA methylation"/>
    <property type="evidence" value="ECO:0007669"/>
    <property type="project" value="TreeGrafter"/>
</dbReference>
<sequence>MRILTHNFMQCPRSKSYPMRLVPTEVETVETEYSGEFIEHMLKRLNWDVLRSTASELELGELPETMPESEESNPEAFKLLHKILMETHVKSGTLVSGDGSTTYQINNYIANMMTTSTDPSTSNEQQKESEDVDME</sequence>
<evidence type="ECO:0000313" key="3">
    <source>
        <dbReference type="Proteomes" id="UP001157974"/>
    </source>
</evidence>
<dbReference type="GO" id="GO:0070476">
    <property type="term" value="P:rRNA (guanine-N7)-methylation"/>
    <property type="evidence" value="ECO:0007669"/>
    <property type="project" value="TreeGrafter"/>
</dbReference>
<dbReference type="Gene3D" id="2.20.25.10">
    <property type="match status" value="1"/>
</dbReference>